<accession>A0A7X1CB76</accession>
<evidence type="ECO:0000313" key="1">
    <source>
        <dbReference type="EMBL" id="MBC1490952.1"/>
    </source>
</evidence>
<dbReference type="Proteomes" id="UP000543005">
    <property type="component" value="Unassembled WGS sequence"/>
</dbReference>
<organism evidence="2 6">
    <name type="scientific">Listeria booriae</name>
    <dbReference type="NCBI Taxonomy" id="1552123"/>
    <lineage>
        <taxon>Bacteria</taxon>
        <taxon>Bacillati</taxon>
        <taxon>Bacillota</taxon>
        <taxon>Bacilli</taxon>
        <taxon>Bacillales</taxon>
        <taxon>Listeriaceae</taxon>
        <taxon>Listeria</taxon>
    </lineage>
</organism>
<evidence type="ECO:0000313" key="2">
    <source>
        <dbReference type="EMBL" id="MBC1491133.1"/>
    </source>
</evidence>
<proteinExistence type="predicted"/>
<dbReference type="Proteomes" id="UP000533953">
    <property type="component" value="Unassembled WGS sequence"/>
</dbReference>
<evidence type="ECO:0000313" key="4">
    <source>
        <dbReference type="EMBL" id="MBC2178307.1"/>
    </source>
</evidence>
<reference evidence="6 7" key="1">
    <citation type="submission" date="2020-03" db="EMBL/GenBank/DDBJ databases">
        <title>Soil Listeria distribution.</title>
        <authorList>
            <person name="Liao J."/>
            <person name="Wiedmann M."/>
        </authorList>
    </citation>
    <scope>NUCLEOTIDE SEQUENCE [LARGE SCALE GENOMIC DNA]</scope>
    <source>
        <strain evidence="5 8">FSL L7-0051</strain>
        <strain evidence="3 7">FSL L7-0259</strain>
        <strain evidence="2 6">FSL L7-1547</strain>
    </source>
</reference>
<sequence>MTSEDTLLPAHVPQNDRWIVEATLALYYDINVLKNLHTFALEILYRAIFEQPNMPTTNK</sequence>
<dbReference type="EMBL" id="JAARZT010000011">
    <property type="protein sequence ID" value="MBC2292927.1"/>
    <property type="molecule type" value="Genomic_DNA"/>
</dbReference>
<dbReference type="EMBL" id="JAARYD010000012">
    <property type="protein sequence ID" value="MBC2178307.1"/>
    <property type="molecule type" value="Genomic_DNA"/>
</dbReference>
<evidence type="ECO:0000313" key="6">
    <source>
        <dbReference type="Proteomes" id="UP000533953"/>
    </source>
</evidence>
<dbReference type="EMBL" id="JAASTX010000004">
    <property type="protein sequence ID" value="MBC1491133.1"/>
    <property type="molecule type" value="Genomic_DNA"/>
</dbReference>
<evidence type="ECO:0000313" key="3">
    <source>
        <dbReference type="EMBL" id="MBC2178166.1"/>
    </source>
</evidence>
<evidence type="ECO:0000313" key="7">
    <source>
        <dbReference type="Proteomes" id="UP000541735"/>
    </source>
</evidence>
<dbReference type="Proteomes" id="UP000541735">
    <property type="component" value="Unassembled WGS sequence"/>
</dbReference>
<evidence type="ECO:0000313" key="8">
    <source>
        <dbReference type="Proteomes" id="UP000543005"/>
    </source>
</evidence>
<dbReference type="EMBL" id="JAARYD010000011">
    <property type="protein sequence ID" value="MBC2178166.1"/>
    <property type="molecule type" value="Genomic_DNA"/>
</dbReference>
<name>A0A7X1CB76_9LIST</name>
<dbReference type="AlphaFoldDB" id="A0A7X1CB76"/>
<comment type="caution">
    <text evidence="2">The sequence shown here is derived from an EMBL/GenBank/DDBJ whole genome shotgun (WGS) entry which is preliminary data.</text>
</comment>
<gene>
    <name evidence="3" type="ORF">HCB27_16180</name>
    <name evidence="4" type="ORF">HCB27_16885</name>
    <name evidence="5" type="ORF">HCC36_06740</name>
    <name evidence="1" type="ORF">HCI99_03855</name>
    <name evidence="2" type="ORF">HCI99_04780</name>
</gene>
<dbReference type="EMBL" id="JAASTX010000004">
    <property type="protein sequence ID" value="MBC1490952.1"/>
    <property type="molecule type" value="Genomic_DNA"/>
</dbReference>
<dbReference type="RefSeq" id="WP_185416829.1">
    <property type="nucleotide sequence ID" value="NZ_JAARQU010000004.1"/>
</dbReference>
<evidence type="ECO:0000313" key="5">
    <source>
        <dbReference type="EMBL" id="MBC2292927.1"/>
    </source>
</evidence>
<protein>
    <submittedName>
        <fullName evidence="2">Uncharacterized protein</fullName>
    </submittedName>
</protein>